<feature type="non-terminal residue" evidence="1">
    <location>
        <position position="52"/>
    </location>
</feature>
<sequence>SPVAQIATLLQEIVLTVKSNSNDGYWPEGTQLTTSQSQALVDFENSGAVEIG</sequence>
<reference evidence="1" key="1">
    <citation type="submission" date="2021-06" db="EMBL/GenBank/DDBJ databases">
        <authorList>
            <person name="Kallberg Y."/>
            <person name="Tangrot J."/>
            <person name="Rosling A."/>
        </authorList>
    </citation>
    <scope>NUCLEOTIDE SEQUENCE</scope>
    <source>
        <strain evidence="1">MA461A</strain>
    </source>
</reference>
<comment type="caution">
    <text evidence="1">The sequence shown here is derived from an EMBL/GenBank/DDBJ whole genome shotgun (WGS) entry which is preliminary data.</text>
</comment>
<protein>
    <submittedName>
        <fullName evidence="1">13666_t:CDS:1</fullName>
    </submittedName>
</protein>
<evidence type="ECO:0000313" key="2">
    <source>
        <dbReference type="Proteomes" id="UP000789920"/>
    </source>
</evidence>
<dbReference type="Proteomes" id="UP000789920">
    <property type="component" value="Unassembled WGS sequence"/>
</dbReference>
<organism evidence="1 2">
    <name type="scientific">Racocetra persica</name>
    <dbReference type="NCBI Taxonomy" id="160502"/>
    <lineage>
        <taxon>Eukaryota</taxon>
        <taxon>Fungi</taxon>
        <taxon>Fungi incertae sedis</taxon>
        <taxon>Mucoromycota</taxon>
        <taxon>Glomeromycotina</taxon>
        <taxon>Glomeromycetes</taxon>
        <taxon>Diversisporales</taxon>
        <taxon>Gigasporaceae</taxon>
        <taxon>Racocetra</taxon>
    </lineage>
</organism>
<gene>
    <name evidence="1" type="ORF">RPERSI_LOCUS19440</name>
</gene>
<feature type="non-terminal residue" evidence="1">
    <location>
        <position position="1"/>
    </location>
</feature>
<keyword evidence="2" id="KW-1185">Reference proteome</keyword>
<name>A0ACA9RG16_9GLOM</name>
<proteinExistence type="predicted"/>
<evidence type="ECO:0000313" key="1">
    <source>
        <dbReference type="EMBL" id="CAG8792678.1"/>
    </source>
</evidence>
<accession>A0ACA9RG16</accession>
<dbReference type="EMBL" id="CAJVQC010053285">
    <property type="protein sequence ID" value="CAG8792678.1"/>
    <property type="molecule type" value="Genomic_DNA"/>
</dbReference>